<accession>A0AAE0JTM8</accession>
<feature type="domain" description="FAD dependent oxidoreductase" evidence="1">
    <location>
        <begin position="19"/>
        <end position="109"/>
    </location>
</feature>
<name>A0AAE0JTM8_9PEZI</name>
<evidence type="ECO:0000313" key="2">
    <source>
        <dbReference type="EMBL" id="KAK3361350.1"/>
    </source>
</evidence>
<comment type="caution">
    <text evidence="2">The sequence shown here is derived from an EMBL/GenBank/DDBJ whole genome shotgun (WGS) entry which is preliminary data.</text>
</comment>
<dbReference type="Proteomes" id="UP001287356">
    <property type="component" value="Unassembled WGS sequence"/>
</dbReference>
<dbReference type="AlphaFoldDB" id="A0AAE0JTM8"/>
<organism evidence="2 3">
    <name type="scientific">Lasiosphaeria ovina</name>
    <dbReference type="NCBI Taxonomy" id="92902"/>
    <lineage>
        <taxon>Eukaryota</taxon>
        <taxon>Fungi</taxon>
        <taxon>Dikarya</taxon>
        <taxon>Ascomycota</taxon>
        <taxon>Pezizomycotina</taxon>
        <taxon>Sordariomycetes</taxon>
        <taxon>Sordariomycetidae</taxon>
        <taxon>Sordariales</taxon>
        <taxon>Lasiosphaeriaceae</taxon>
        <taxon>Lasiosphaeria</taxon>
    </lineage>
</organism>
<sequence>MAMHLEQITAQTNAQGPTVILGAGIIGLSTTYHLALALRDQNMPILVAGPSSAVCSGASGQCEGALGKFGFDPQVQPLGELSYKLYSELAARAAVPGAALQSIGYSPLAVHSVFSHEYDPSNPRLPFPVTCPEELSKLSSWLRVREKQD</sequence>
<reference evidence="2" key="1">
    <citation type="journal article" date="2023" name="Mol. Phylogenet. Evol.">
        <title>Genome-scale phylogeny and comparative genomics of the fungal order Sordariales.</title>
        <authorList>
            <person name="Hensen N."/>
            <person name="Bonometti L."/>
            <person name="Westerberg I."/>
            <person name="Brannstrom I.O."/>
            <person name="Guillou S."/>
            <person name="Cros-Aarteil S."/>
            <person name="Calhoun S."/>
            <person name="Haridas S."/>
            <person name="Kuo A."/>
            <person name="Mondo S."/>
            <person name="Pangilinan J."/>
            <person name="Riley R."/>
            <person name="LaButti K."/>
            <person name="Andreopoulos B."/>
            <person name="Lipzen A."/>
            <person name="Chen C."/>
            <person name="Yan M."/>
            <person name="Daum C."/>
            <person name="Ng V."/>
            <person name="Clum A."/>
            <person name="Steindorff A."/>
            <person name="Ohm R.A."/>
            <person name="Martin F."/>
            <person name="Silar P."/>
            <person name="Natvig D.O."/>
            <person name="Lalanne C."/>
            <person name="Gautier V."/>
            <person name="Ament-Velasquez S.L."/>
            <person name="Kruys A."/>
            <person name="Hutchinson M.I."/>
            <person name="Powell A.J."/>
            <person name="Barry K."/>
            <person name="Miller A.N."/>
            <person name="Grigoriev I.V."/>
            <person name="Debuchy R."/>
            <person name="Gladieux P."/>
            <person name="Hiltunen Thoren M."/>
            <person name="Johannesson H."/>
        </authorList>
    </citation>
    <scope>NUCLEOTIDE SEQUENCE</scope>
    <source>
        <strain evidence="2">CBS 958.72</strain>
    </source>
</reference>
<keyword evidence="3" id="KW-1185">Reference proteome</keyword>
<dbReference type="Pfam" id="PF01266">
    <property type="entry name" value="DAO"/>
    <property type="match status" value="1"/>
</dbReference>
<gene>
    <name evidence="2" type="ORF">B0T24DRAFT_725080</name>
</gene>
<dbReference type="InterPro" id="IPR006076">
    <property type="entry name" value="FAD-dep_OxRdtase"/>
</dbReference>
<protein>
    <recommendedName>
        <fullName evidence="1">FAD dependent oxidoreductase domain-containing protein</fullName>
    </recommendedName>
</protein>
<dbReference type="SUPFAM" id="SSF51905">
    <property type="entry name" value="FAD/NAD(P)-binding domain"/>
    <property type="match status" value="1"/>
</dbReference>
<evidence type="ECO:0000313" key="3">
    <source>
        <dbReference type="Proteomes" id="UP001287356"/>
    </source>
</evidence>
<dbReference type="EMBL" id="JAULSN010000012">
    <property type="protein sequence ID" value="KAK3361350.1"/>
    <property type="molecule type" value="Genomic_DNA"/>
</dbReference>
<dbReference type="Gene3D" id="3.50.50.60">
    <property type="entry name" value="FAD/NAD(P)-binding domain"/>
    <property type="match status" value="1"/>
</dbReference>
<reference evidence="2" key="2">
    <citation type="submission" date="2023-06" db="EMBL/GenBank/DDBJ databases">
        <authorList>
            <consortium name="Lawrence Berkeley National Laboratory"/>
            <person name="Haridas S."/>
            <person name="Hensen N."/>
            <person name="Bonometti L."/>
            <person name="Westerberg I."/>
            <person name="Brannstrom I.O."/>
            <person name="Guillou S."/>
            <person name="Cros-Aarteil S."/>
            <person name="Calhoun S."/>
            <person name="Kuo A."/>
            <person name="Mondo S."/>
            <person name="Pangilinan J."/>
            <person name="Riley R."/>
            <person name="Labutti K."/>
            <person name="Andreopoulos B."/>
            <person name="Lipzen A."/>
            <person name="Chen C."/>
            <person name="Yanf M."/>
            <person name="Daum C."/>
            <person name="Ng V."/>
            <person name="Clum A."/>
            <person name="Steindorff A."/>
            <person name="Ohm R."/>
            <person name="Martin F."/>
            <person name="Silar P."/>
            <person name="Natvig D."/>
            <person name="Lalanne C."/>
            <person name="Gautier V."/>
            <person name="Ament-Velasquez S.L."/>
            <person name="Kruys A."/>
            <person name="Hutchinson M.I."/>
            <person name="Powell A.J."/>
            <person name="Barry K."/>
            <person name="Miller A.N."/>
            <person name="Grigoriev I.V."/>
            <person name="Debuchy R."/>
            <person name="Gladieux P."/>
            <person name="Thoren M.H."/>
            <person name="Johannesson H."/>
        </authorList>
    </citation>
    <scope>NUCLEOTIDE SEQUENCE</scope>
    <source>
        <strain evidence="2">CBS 958.72</strain>
    </source>
</reference>
<evidence type="ECO:0000259" key="1">
    <source>
        <dbReference type="Pfam" id="PF01266"/>
    </source>
</evidence>
<proteinExistence type="predicted"/>
<dbReference type="InterPro" id="IPR036188">
    <property type="entry name" value="FAD/NAD-bd_sf"/>
</dbReference>